<reference evidence="9" key="1">
    <citation type="submission" date="2017-01" db="EMBL/GenBank/DDBJ databases">
        <authorList>
            <person name="Varghese N."/>
            <person name="Submissions S."/>
        </authorList>
    </citation>
    <scope>NUCLEOTIDE SEQUENCE [LARGE SCALE GENOMIC DNA]</scope>
    <source>
        <strain evidence="9">DSM 46698</strain>
    </source>
</reference>
<dbReference type="GO" id="GO:0003677">
    <property type="term" value="F:DNA binding"/>
    <property type="evidence" value="ECO:0007669"/>
    <property type="project" value="InterPro"/>
</dbReference>
<proteinExistence type="inferred from homology"/>
<evidence type="ECO:0000256" key="1">
    <source>
        <dbReference type="ARBA" id="ARBA00006594"/>
    </source>
</evidence>
<protein>
    <recommendedName>
        <fullName evidence="2">site-specific DNA-methyltransferase (adenine-specific)</fullName>
        <ecNumber evidence="2">2.1.1.72</ecNumber>
    </recommendedName>
</protein>
<name>A0A1N7PN11_9BACT</name>
<evidence type="ECO:0000259" key="7">
    <source>
        <dbReference type="Pfam" id="PF01555"/>
    </source>
</evidence>
<dbReference type="PRINTS" id="PR00506">
    <property type="entry name" value="D21N6MTFRASE"/>
</dbReference>
<gene>
    <name evidence="8" type="ORF">SAMN05421761_11833</name>
</gene>
<evidence type="ECO:0000256" key="2">
    <source>
        <dbReference type="ARBA" id="ARBA00011900"/>
    </source>
</evidence>
<dbReference type="PIRSF" id="PIRSF015855">
    <property type="entry name" value="TypeIII_Mtase_mKpnI"/>
    <property type="match status" value="1"/>
</dbReference>
<keyword evidence="9" id="KW-1185">Reference proteome</keyword>
<dbReference type="PROSITE" id="PS00092">
    <property type="entry name" value="N6_MTASE"/>
    <property type="match status" value="1"/>
</dbReference>
<feature type="domain" description="DNA methylase N-4/N-6" evidence="7">
    <location>
        <begin position="108"/>
        <end position="481"/>
    </location>
</feature>
<sequence>MDGTSLTPEQEKLKALRQVLPEVFSEGKVDWEKLKATLGEDINFSNERYVLNWAGKSDAFKVLQMPTTKTLVPAKDESVNFDDTQNIFIEGENLEVLKVLQKSYFGKVKMIYIDPPYNTGNDSFIYPDKFSESKADYEKRVGDKDEDGYMTKDGMFKKNSKENGQYHSNWLNMMMPRLYLAKNLLRQDGVMFVHIDNNEVHNLRMLLNEIFGEENFIECINWNKRVPKNDKGIGSIHEYVLIYVKDSSLKHEFLMAKEGLQEIEELLSKIKKKKMPLNEGEDLIRKLYNKRGYDRGITLYNSLNSEYRLWGKINMSWPNANTFGPRYEVKHPKTGKPVKIPDRGWRWKEDSFNDAALIVDGKFTNVLELHDGSFLCGKIWFDKDENTQPSSINYLDELDNLLLRSIISLKSDGGIEVEKLFEGKSYFSYPKPTSLAKLLIKSVKNGQDDIILDFFAGSGTTAHAVMDLNKEDGGNRKYICVQLPELLEENSEALKAGFKNIAEVSKERIRKAAKAIEQELEVEKEKKKSQIQFETNVDTEIDLGFKSLVLSDSNFKQWQQIEGKDAKALAEQMKLFVDPVSETATIENMVYELLLKSGKDLNSKIEKKGSFYKINNTELILLLEKATQEIIETVIFEKPTKVIALDKLFKGNDQLKTNTILQMKDAGIEFKTI</sequence>
<evidence type="ECO:0000256" key="3">
    <source>
        <dbReference type="ARBA" id="ARBA00022603"/>
    </source>
</evidence>
<dbReference type="STRING" id="529505.SAMN05421761_11833"/>
<keyword evidence="4 8" id="KW-0808">Transferase</keyword>
<evidence type="ECO:0000256" key="4">
    <source>
        <dbReference type="ARBA" id="ARBA00022679"/>
    </source>
</evidence>
<dbReference type="AlphaFoldDB" id="A0A1N7PN11"/>
<dbReference type="OrthoDB" id="9800801at2"/>
<dbReference type="InterPro" id="IPR029063">
    <property type="entry name" value="SAM-dependent_MTases_sf"/>
</dbReference>
<comment type="catalytic activity">
    <reaction evidence="6">
        <text>a 2'-deoxyadenosine in DNA + S-adenosyl-L-methionine = an N(6)-methyl-2'-deoxyadenosine in DNA + S-adenosyl-L-homocysteine + H(+)</text>
        <dbReference type="Rhea" id="RHEA:15197"/>
        <dbReference type="Rhea" id="RHEA-COMP:12418"/>
        <dbReference type="Rhea" id="RHEA-COMP:12419"/>
        <dbReference type="ChEBI" id="CHEBI:15378"/>
        <dbReference type="ChEBI" id="CHEBI:57856"/>
        <dbReference type="ChEBI" id="CHEBI:59789"/>
        <dbReference type="ChEBI" id="CHEBI:90615"/>
        <dbReference type="ChEBI" id="CHEBI:90616"/>
        <dbReference type="EC" id="2.1.1.72"/>
    </reaction>
</comment>
<keyword evidence="5" id="KW-0949">S-adenosyl-L-methionine</keyword>
<accession>A0A1N7PN11</accession>
<evidence type="ECO:0000313" key="8">
    <source>
        <dbReference type="EMBL" id="SIT11991.1"/>
    </source>
</evidence>
<dbReference type="Proteomes" id="UP000186026">
    <property type="component" value="Unassembled WGS sequence"/>
</dbReference>
<dbReference type="GO" id="GO:0009007">
    <property type="term" value="F:site-specific DNA-methyltransferase (adenine-specific) activity"/>
    <property type="evidence" value="ECO:0007669"/>
    <property type="project" value="UniProtKB-EC"/>
</dbReference>
<dbReference type="EMBL" id="FTOP01000018">
    <property type="protein sequence ID" value="SIT11991.1"/>
    <property type="molecule type" value="Genomic_DNA"/>
</dbReference>
<dbReference type="Pfam" id="PF01555">
    <property type="entry name" value="N6_N4_Mtase"/>
    <property type="match status" value="1"/>
</dbReference>
<dbReference type="Gene3D" id="3.40.50.150">
    <property type="entry name" value="Vaccinia Virus protein VP39"/>
    <property type="match status" value="1"/>
</dbReference>
<evidence type="ECO:0000256" key="6">
    <source>
        <dbReference type="ARBA" id="ARBA00047942"/>
    </source>
</evidence>
<dbReference type="SUPFAM" id="SSF53335">
    <property type="entry name" value="S-adenosyl-L-methionine-dependent methyltransferases"/>
    <property type="match status" value="1"/>
</dbReference>
<dbReference type="EC" id="2.1.1.72" evidence="2"/>
<dbReference type="InterPro" id="IPR002295">
    <property type="entry name" value="N4/N6-MTase_EcoPI_Mod-like"/>
</dbReference>
<organism evidence="8 9">
    <name type="scientific">Belliella pelovolcani</name>
    <dbReference type="NCBI Taxonomy" id="529505"/>
    <lineage>
        <taxon>Bacteria</taxon>
        <taxon>Pseudomonadati</taxon>
        <taxon>Bacteroidota</taxon>
        <taxon>Cytophagia</taxon>
        <taxon>Cytophagales</taxon>
        <taxon>Cyclobacteriaceae</taxon>
        <taxon>Belliella</taxon>
    </lineage>
</organism>
<dbReference type="GO" id="GO:0008170">
    <property type="term" value="F:N-methyltransferase activity"/>
    <property type="evidence" value="ECO:0007669"/>
    <property type="project" value="InterPro"/>
</dbReference>
<keyword evidence="3 8" id="KW-0489">Methyltransferase</keyword>
<dbReference type="InterPro" id="IPR002052">
    <property type="entry name" value="DNA_methylase_N6_adenine_CS"/>
</dbReference>
<dbReference type="RefSeq" id="WP_076502771.1">
    <property type="nucleotide sequence ID" value="NZ_FTOP01000018.1"/>
</dbReference>
<comment type="similarity">
    <text evidence="1">Belongs to the N(4)/N(6)-methyltransferase family.</text>
</comment>
<evidence type="ECO:0000256" key="5">
    <source>
        <dbReference type="ARBA" id="ARBA00022691"/>
    </source>
</evidence>
<dbReference type="InterPro" id="IPR002941">
    <property type="entry name" value="DNA_methylase_N4/N6"/>
</dbReference>
<dbReference type="GO" id="GO:0032259">
    <property type="term" value="P:methylation"/>
    <property type="evidence" value="ECO:0007669"/>
    <property type="project" value="UniProtKB-KW"/>
</dbReference>
<evidence type="ECO:0000313" key="9">
    <source>
        <dbReference type="Proteomes" id="UP000186026"/>
    </source>
</evidence>